<dbReference type="AlphaFoldDB" id="A0AAU3ICQ5"/>
<name>A0AAU3ICQ5_9ACTN</name>
<reference evidence="2" key="1">
    <citation type="submission" date="2022-10" db="EMBL/GenBank/DDBJ databases">
        <title>The complete genomes of actinobacterial strains from the NBC collection.</title>
        <authorList>
            <person name="Joergensen T.S."/>
            <person name="Alvarez Arevalo M."/>
            <person name="Sterndorff E.B."/>
            <person name="Faurdal D."/>
            <person name="Vuksanovic O."/>
            <person name="Mourched A.-S."/>
            <person name="Charusanti P."/>
            <person name="Shaw S."/>
            <person name="Blin K."/>
            <person name="Weber T."/>
        </authorList>
    </citation>
    <scope>NUCLEOTIDE SEQUENCE</scope>
    <source>
        <strain evidence="2">NBC_01393</strain>
    </source>
</reference>
<evidence type="ECO:0000256" key="1">
    <source>
        <dbReference type="SAM" id="SignalP"/>
    </source>
</evidence>
<sequence>MNRAITASALALAFAAPGVVLAPAASAAAQSCVTSTITTGAKDGVGSTANKSSTSSCNDLNLVYADDKTADSKDWYAGRLYSDTSSWKTCSAGYIGVVDGSYAVNTYVLCTSVNDGTKFTVASSYDSGDTVKITH</sequence>
<feature type="chain" id="PRO_5043782639" evidence="1">
    <location>
        <begin position="23"/>
        <end position="135"/>
    </location>
</feature>
<dbReference type="EMBL" id="CP109546">
    <property type="protein sequence ID" value="WTZ14359.1"/>
    <property type="molecule type" value="Genomic_DNA"/>
</dbReference>
<evidence type="ECO:0000313" key="2">
    <source>
        <dbReference type="EMBL" id="WTZ14359.1"/>
    </source>
</evidence>
<proteinExistence type="predicted"/>
<keyword evidence="1" id="KW-0732">Signal</keyword>
<accession>A0AAU3ICQ5</accession>
<gene>
    <name evidence="2" type="ORF">OG699_44290</name>
</gene>
<protein>
    <submittedName>
        <fullName evidence="2">Uncharacterized protein</fullName>
    </submittedName>
</protein>
<feature type="signal peptide" evidence="1">
    <location>
        <begin position="1"/>
        <end position="22"/>
    </location>
</feature>
<organism evidence="2">
    <name type="scientific">Streptomyces sp. NBC_01393</name>
    <dbReference type="NCBI Taxonomy" id="2903851"/>
    <lineage>
        <taxon>Bacteria</taxon>
        <taxon>Bacillati</taxon>
        <taxon>Actinomycetota</taxon>
        <taxon>Actinomycetes</taxon>
        <taxon>Kitasatosporales</taxon>
        <taxon>Streptomycetaceae</taxon>
        <taxon>Streptomyces</taxon>
    </lineage>
</organism>
<dbReference type="PROSITE" id="PS51257">
    <property type="entry name" value="PROKAR_LIPOPROTEIN"/>
    <property type="match status" value="1"/>
</dbReference>